<reference evidence="1" key="1">
    <citation type="submission" date="2020-05" db="EMBL/GenBank/DDBJ databases">
        <authorList>
            <person name="Conneilly E.M."/>
            <person name="Corace M.L."/>
            <person name="Daly D."/>
            <person name="Dejene M.A."/>
            <person name="Deng Y."/>
            <person name="Kelly J.M."/>
            <person name="Masiello C.S."/>
            <person name="McDonough D."/>
            <person name="Musser E."/>
            <person name="Pecorale A.L."/>
            <person name="Ray R.F."/>
            <person name="Regan I.M."/>
            <person name="Shedd N.A."/>
            <person name="Tatone J.R."/>
            <person name="Tocci C.W."/>
            <person name="Zarate C.M."/>
            <person name="Whitefleet-Smith J.L."/>
            <person name="Garlena R.A."/>
            <person name="Russell D.A."/>
            <person name="Pope W.H."/>
            <person name="Jacobs-Sera D."/>
            <person name="Hatfull G.F."/>
        </authorList>
    </citation>
    <scope>NUCLEOTIDE SEQUENCE</scope>
</reference>
<name>A0AAE7F9M8_9CAUD</name>
<gene>
    <name evidence="1" type="primary">20</name>
    <name evidence="1" type="ORF">SEA_CLAWZ_20</name>
</gene>
<dbReference type="EMBL" id="MT498058">
    <property type="protein sequence ID" value="QKY79932.1"/>
    <property type="molecule type" value="Genomic_DNA"/>
</dbReference>
<organism evidence="1 2">
    <name type="scientific">Gordonia phage Clawz</name>
    <dbReference type="NCBI Taxonomy" id="2743910"/>
    <lineage>
        <taxon>Viruses</taxon>
        <taxon>Duplodnaviria</taxon>
        <taxon>Heunggongvirae</taxon>
        <taxon>Uroviricota</taxon>
        <taxon>Caudoviricetes</taxon>
        <taxon>Clawzvirus</taxon>
        <taxon>Clawzvirus clawz</taxon>
    </lineage>
</organism>
<proteinExistence type="predicted"/>
<dbReference type="GeneID" id="77951776"/>
<dbReference type="RefSeq" id="YP_010675449.1">
    <property type="nucleotide sequence ID" value="NC_071004.1"/>
</dbReference>
<dbReference type="KEGG" id="vg:77951776"/>
<protein>
    <submittedName>
        <fullName evidence="1">Uncharacterized protein</fullName>
    </submittedName>
</protein>
<evidence type="ECO:0000313" key="2">
    <source>
        <dbReference type="Proteomes" id="UP000821895"/>
    </source>
</evidence>
<sequence length="76" mass="8845">MARPHVEDQWFDPLLVDAALDGRIWATDLLYAERVWLVGKLSDRGDSIQMIMTRLRISRRTAQRLRAAARRKDQPA</sequence>
<accession>A0AAE7F9M8</accession>
<keyword evidence="2" id="KW-1185">Reference proteome</keyword>
<evidence type="ECO:0000313" key="1">
    <source>
        <dbReference type="EMBL" id="QKY79932.1"/>
    </source>
</evidence>
<dbReference type="Proteomes" id="UP000821895">
    <property type="component" value="Segment"/>
</dbReference>